<feature type="transmembrane region" description="Helical" evidence="7">
    <location>
        <begin position="20"/>
        <end position="41"/>
    </location>
</feature>
<organism evidence="9 10">
    <name type="scientific">Psychrobacter fozii</name>
    <dbReference type="NCBI Taxonomy" id="198480"/>
    <lineage>
        <taxon>Bacteria</taxon>
        <taxon>Pseudomonadati</taxon>
        <taxon>Pseudomonadota</taxon>
        <taxon>Gammaproteobacteria</taxon>
        <taxon>Moraxellales</taxon>
        <taxon>Moraxellaceae</taxon>
        <taxon>Psychrobacter</taxon>
    </lineage>
</organism>
<evidence type="ECO:0000313" key="10">
    <source>
        <dbReference type="Proteomes" id="UP000247746"/>
    </source>
</evidence>
<comment type="catalytic activity">
    <reaction evidence="1">
        <text>ATP + protein L-histidine = ADP + protein N-phospho-L-histidine.</text>
        <dbReference type="EC" id="2.7.13.3"/>
    </reaction>
</comment>
<dbReference type="GO" id="GO:0009927">
    <property type="term" value="F:histidine phosphotransfer kinase activity"/>
    <property type="evidence" value="ECO:0007669"/>
    <property type="project" value="TreeGrafter"/>
</dbReference>
<dbReference type="CDD" id="cd16922">
    <property type="entry name" value="HATPase_EvgS-ArcB-TorS-like"/>
    <property type="match status" value="1"/>
</dbReference>
<comment type="caution">
    <text evidence="9">The sequence shown here is derived from an EMBL/GenBank/DDBJ whole genome shotgun (WGS) entry which is preliminary data.</text>
</comment>
<dbReference type="EMBL" id="QJSU01000002">
    <property type="protein sequence ID" value="PYE40142.1"/>
    <property type="molecule type" value="Genomic_DNA"/>
</dbReference>
<dbReference type="InterPro" id="IPR003661">
    <property type="entry name" value="HisK_dim/P_dom"/>
</dbReference>
<feature type="transmembrane region" description="Helical" evidence="7">
    <location>
        <begin position="184"/>
        <end position="202"/>
    </location>
</feature>
<dbReference type="GO" id="GO:0000155">
    <property type="term" value="F:phosphorelay sensor kinase activity"/>
    <property type="evidence" value="ECO:0007669"/>
    <property type="project" value="InterPro"/>
</dbReference>
<evidence type="ECO:0000256" key="2">
    <source>
        <dbReference type="ARBA" id="ARBA00012438"/>
    </source>
</evidence>
<dbReference type="Proteomes" id="UP000247746">
    <property type="component" value="Unassembled WGS sequence"/>
</dbReference>
<dbReference type="InterPro" id="IPR003594">
    <property type="entry name" value="HATPase_dom"/>
</dbReference>
<dbReference type="PROSITE" id="PS50109">
    <property type="entry name" value="HIS_KIN"/>
    <property type="match status" value="1"/>
</dbReference>
<evidence type="ECO:0000256" key="6">
    <source>
        <dbReference type="ARBA" id="ARBA00023012"/>
    </source>
</evidence>
<keyword evidence="7" id="KW-1133">Transmembrane helix</keyword>
<dbReference type="PANTHER" id="PTHR43047:SF72">
    <property type="entry name" value="OSMOSENSING HISTIDINE PROTEIN KINASE SLN1"/>
    <property type="match status" value="1"/>
</dbReference>
<feature type="domain" description="Histidine kinase" evidence="8">
    <location>
        <begin position="291"/>
        <end position="510"/>
    </location>
</feature>
<keyword evidence="5 9" id="KW-0418">Kinase</keyword>
<evidence type="ECO:0000313" key="9">
    <source>
        <dbReference type="EMBL" id="PYE40142.1"/>
    </source>
</evidence>
<evidence type="ECO:0000256" key="7">
    <source>
        <dbReference type="SAM" id="Phobius"/>
    </source>
</evidence>
<keyword evidence="3" id="KW-0597">Phosphoprotein</keyword>
<proteinExistence type="predicted"/>
<dbReference type="InterPro" id="IPR005467">
    <property type="entry name" value="His_kinase_dom"/>
</dbReference>
<evidence type="ECO:0000256" key="4">
    <source>
        <dbReference type="ARBA" id="ARBA00022679"/>
    </source>
</evidence>
<dbReference type="OrthoDB" id="9768069at2"/>
<reference evidence="9 10" key="1">
    <citation type="submission" date="2018-06" db="EMBL/GenBank/DDBJ databases">
        <title>Genomic Encyclopedia of Type Strains, Phase III (KMG-III): the genomes of soil and plant-associated and newly described type strains.</title>
        <authorList>
            <person name="Whitman W."/>
        </authorList>
    </citation>
    <scope>NUCLEOTIDE SEQUENCE [LARGE SCALE GENOMIC DNA]</scope>
    <source>
        <strain evidence="9 10">CECT 5889</strain>
    </source>
</reference>
<dbReference type="InterPro" id="IPR004358">
    <property type="entry name" value="Sig_transdc_His_kin-like_C"/>
</dbReference>
<dbReference type="FunFam" id="3.30.565.10:FF:000010">
    <property type="entry name" value="Sensor histidine kinase RcsC"/>
    <property type="match status" value="1"/>
</dbReference>
<protein>
    <recommendedName>
        <fullName evidence="2">histidine kinase</fullName>
        <ecNumber evidence="2">2.7.13.3</ecNumber>
    </recommendedName>
</protein>
<dbReference type="PANTHER" id="PTHR43047">
    <property type="entry name" value="TWO-COMPONENT HISTIDINE PROTEIN KINASE"/>
    <property type="match status" value="1"/>
</dbReference>
<dbReference type="SUPFAM" id="SSF55874">
    <property type="entry name" value="ATPase domain of HSP90 chaperone/DNA topoisomerase II/histidine kinase"/>
    <property type="match status" value="1"/>
</dbReference>
<gene>
    <name evidence="9" type="ORF">DFP82_102101</name>
</gene>
<dbReference type="RefSeq" id="WP_110922325.1">
    <property type="nucleotide sequence ID" value="NZ_QJSU01000002.1"/>
</dbReference>
<dbReference type="SUPFAM" id="SSF47384">
    <property type="entry name" value="Homodimeric domain of signal transducing histidine kinase"/>
    <property type="match status" value="1"/>
</dbReference>
<dbReference type="Pfam" id="PF02518">
    <property type="entry name" value="HATPase_c"/>
    <property type="match status" value="1"/>
</dbReference>
<dbReference type="GO" id="GO:0005886">
    <property type="term" value="C:plasma membrane"/>
    <property type="evidence" value="ECO:0007669"/>
    <property type="project" value="TreeGrafter"/>
</dbReference>
<dbReference type="Gene3D" id="3.30.565.10">
    <property type="entry name" value="Histidine kinase-like ATPase, C-terminal domain"/>
    <property type="match status" value="1"/>
</dbReference>
<evidence type="ECO:0000256" key="1">
    <source>
        <dbReference type="ARBA" id="ARBA00000085"/>
    </source>
</evidence>
<keyword evidence="7" id="KW-0472">Membrane</keyword>
<accession>A0A2V4V260</accession>
<dbReference type="CDD" id="cd00082">
    <property type="entry name" value="HisKA"/>
    <property type="match status" value="1"/>
</dbReference>
<evidence type="ECO:0000259" key="8">
    <source>
        <dbReference type="PROSITE" id="PS50109"/>
    </source>
</evidence>
<dbReference type="SMART" id="SM00387">
    <property type="entry name" value="HATPase_c"/>
    <property type="match status" value="1"/>
</dbReference>
<dbReference type="EC" id="2.7.13.3" evidence="2"/>
<dbReference type="InterPro" id="IPR036097">
    <property type="entry name" value="HisK_dim/P_sf"/>
</dbReference>
<name>A0A2V4V260_9GAMM</name>
<evidence type="ECO:0000256" key="3">
    <source>
        <dbReference type="ARBA" id="ARBA00022553"/>
    </source>
</evidence>
<dbReference type="Gene3D" id="1.10.287.130">
    <property type="match status" value="1"/>
</dbReference>
<dbReference type="PRINTS" id="PR00344">
    <property type="entry name" value="BCTRLSENSOR"/>
</dbReference>
<dbReference type="Pfam" id="PF00512">
    <property type="entry name" value="HisKA"/>
    <property type="match status" value="1"/>
</dbReference>
<dbReference type="SMART" id="SM00388">
    <property type="entry name" value="HisKA"/>
    <property type="match status" value="1"/>
</dbReference>
<evidence type="ECO:0000256" key="5">
    <source>
        <dbReference type="ARBA" id="ARBA00022777"/>
    </source>
</evidence>
<sequence length="645" mass="73167">MNSRSPQTISVLIRRSVAQALILAVLVGFLLSFIYGLVYHYTEKYRHVQQLATLLTTSASTADSADVVSEQVRFLLENEPSIKSILFYSTPQPVDDVSQSKDDWRTALFADTVSFNYPVTSNYINIDSDVNALKPKQQSATTLLGNKNEPSAADKVDKDSALVGYINITLDVQQLRSHWYRSNLLLWLFTTILAVLWALYLLRKLKWPVRDIESLTEACDIVLKNTELEQLPVIPQHFNFQELMLIKEAFIALFNRLQKVSLDYESLATFEKQLHSKDLSLDVQLHNFQSMITHELKTSLNAIVGGLQLLDHDLLNREQKDAIEIISSGSDKLVSSLDHIIQLNQIQKGQVTINSIEFNPLQLIADLLAEFEPAAQKKGLVLTSRIHHIDYSLTGDAEKIQQILSMLLSNAIKFTPAGQVIITSQLTHFDKSNRWQISVKDTGIGIDRNHIEDIFNPFFQVDSSQTRQYEGSGVGLPVVKQIAQLMGATIEVDSTLGLGTEFTLTVIMPNQHQSQQQQLLAGLTIIYYYYHEVGFLGNELERLGATVIYHQHEQLVMDEMSVKKINMVMFAEDIVVNKAESLADHIRRSESEHRALLVYWYSPHRAQYLDSFEHGLKVAGIDYCRSATYKGKALSDLLQRWLIWK</sequence>
<keyword evidence="4" id="KW-0808">Transferase</keyword>
<keyword evidence="10" id="KW-1185">Reference proteome</keyword>
<dbReference type="InterPro" id="IPR036890">
    <property type="entry name" value="HATPase_C_sf"/>
</dbReference>
<keyword evidence="7" id="KW-0812">Transmembrane</keyword>
<dbReference type="AlphaFoldDB" id="A0A2V4V260"/>
<keyword evidence="6" id="KW-0902">Two-component regulatory system</keyword>